<comment type="caution">
    <text evidence="1">The sequence shown here is derived from an EMBL/GenBank/DDBJ whole genome shotgun (WGS) entry which is preliminary data.</text>
</comment>
<dbReference type="RefSeq" id="WP_190832154.1">
    <property type="nucleotide sequence ID" value="NZ_CAWPPI010000072.1"/>
</dbReference>
<reference evidence="1" key="1">
    <citation type="submission" date="2020-09" db="EMBL/GenBank/DDBJ databases">
        <title>Iningainema tapete sp. nov. (Scytonemataceae, Cyanobacteria) from greenhouses in central Florida (USA) produces two types of nodularin with biosynthetic potential for microcystin-LR and anabaenopeptins.</title>
        <authorList>
            <person name="Berthold D.E."/>
            <person name="Lefler F.W."/>
            <person name="Huang I.-S."/>
            <person name="Abdulla H."/>
            <person name="Zimba P.V."/>
            <person name="Laughinghouse H.D. IV."/>
        </authorList>
    </citation>
    <scope>NUCLEOTIDE SEQUENCE</scope>
    <source>
        <strain evidence="1">BLCCT55</strain>
    </source>
</reference>
<name>A0A8J6XWS7_9CYAN</name>
<evidence type="ECO:0000313" key="2">
    <source>
        <dbReference type="Proteomes" id="UP000629098"/>
    </source>
</evidence>
<dbReference type="Proteomes" id="UP000629098">
    <property type="component" value="Unassembled WGS sequence"/>
</dbReference>
<organism evidence="1 2">
    <name type="scientific">Iningainema tapete BLCC-T55</name>
    <dbReference type="NCBI Taxonomy" id="2748662"/>
    <lineage>
        <taxon>Bacteria</taxon>
        <taxon>Bacillati</taxon>
        <taxon>Cyanobacteriota</taxon>
        <taxon>Cyanophyceae</taxon>
        <taxon>Nostocales</taxon>
        <taxon>Scytonemataceae</taxon>
        <taxon>Iningainema tapete</taxon>
    </lineage>
</organism>
<keyword evidence="2" id="KW-1185">Reference proteome</keyword>
<accession>A0A8J6XWS7</accession>
<dbReference type="AlphaFoldDB" id="A0A8J6XWS7"/>
<protein>
    <submittedName>
        <fullName evidence="1">Uncharacterized protein</fullName>
    </submittedName>
</protein>
<evidence type="ECO:0000313" key="1">
    <source>
        <dbReference type="EMBL" id="MBD2774733.1"/>
    </source>
</evidence>
<sequence>MKQSTKTALNRAYVSLQRIVEELYREVDMAIDNGNYADASLLEARAERIFEQAEAITVIIVEQENGH</sequence>
<dbReference type="EMBL" id="JACXAE010000072">
    <property type="protein sequence ID" value="MBD2774733.1"/>
    <property type="molecule type" value="Genomic_DNA"/>
</dbReference>
<gene>
    <name evidence="1" type="ORF">ICL16_22350</name>
</gene>
<proteinExistence type="predicted"/>